<evidence type="ECO:0000313" key="5">
    <source>
        <dbReference type="Proteomes" id="UP001197247"/>
    </source>
</evidence>
<comment type="caution">
    <text evidence="4">The sequence shown here is derived from an EMBL/GenBank/DDBJ whole genome shotgun (WGS) entry which is preliminary data.</text>
</comment>
<evidence type="ECO:0000313" key="4">
    <source>
        <dbReference type="EMBL" id="MBT0771569.1"/>
    </source>
</evidence>
<name>A0ABS5TMG9_9ACTN</name>
<proteinExistence type="predicted"/>
<dbReference type="EMBL" id="JAHBAY010000009">
    <property type="protein sequence ID" value="MBT0771569.1"/>
    <property type="molecule type" value="Genomic_DNA"/>
</dbReference>
<feature type="compositionally biased region" description="Basic and acidic residues" evidence="1">
    <location>
        <begin position="365"/>
        <end position="375"/>
    </location>
</feature>
<accession>A0ABS5TMG9</accession>
<feature type="region of interest" description="Disordered" evidence="1">
    <location>
        <begin position="354"/>
        <end position="375"/>
    </location>
</feature>
<dbReference type="InterPro" id="IPR050491">
    <property type="entry name" value="AmpC-like"/>
</dbReference>
<dbReference type="Gene3D" id="3.40.710.10">
    <property type="entry name" value="DD-peptidase/beta-lactamase superfamily"/>
    <property type="match status" value="1"/>
</dbReference>
<sequence length="403" mass="42815">MRRPAVIGIALALVAAGLVADALTQPDPPPAPTHRTPVVTARLTAQDELRRRGQALIDTGAVGFQARIHDGRRVSTVAVGLADRGTRRPLRDTDRFEADAQTSTFAAVLTLQLVAQRKVLLDKPIENYLPGVVPGGRDITVRMLLQHTSGLADYAADTTLRQDVVARPGTPMTTGRLLAAAFAQEPGFAPGSDWSYSGTNYVVIGQMLEKVTGRPLEDLVRERITEPLQLHDTHVTRPGSGGADAGSAHGYTVNLTTTPATWTDTTGWASTWSGGAGAIVSTSDDLGTFFRALLSGRVLPRAQLKQMMTTRTVEGGGYGLGLSRFVTPCGQVWGESGYNLGHASLTVVTEDGRRSASADINTARGEGDGTSRPERAFDRASGAALATTYCQMQGKELPLSMRQ</sequence>
<dbReference type="InterPro" id="IPR012338">
    <property type="entry name" value="Beta-lactam/transpept-like"/>
</dbReference>
<evidence type="ECO:0000256" key="1">
    <source>
        <dbReference type="SAM" id="MobiDB-lite"/>
    </source>
</evidence>
<dbReference type="SUPFAM" id="SSF56601">
    <property type="entry name" value="beta-lactamase/transpeptidase-like"/>
    <property type="match status" value="1"/>
</dbReference>
<keyword evidence="5" id="KW-1185">Reference proteome</keyword>
<evidence type="ECO:0000259" key="3">
    <source>
        <dbReference type="Pfam" id="PF00144"/>
    </source>
</evidence>
<dbReference type="PANTHER" id="PTHR46825">
    <property type="entry name" value="D-ALANYL-D-ALANINE-CARBOXYPEPTIDASE/ENDOPEPTIDASE AMPH"/>
    <property type="match status" value="1"/>
</dbReference>
<feature type="chain" id="PRO_5046189424" evidence="2">
    <location>
        <begin position="21"/>
        <end position="403"/>
    </location>
</feature>
<feature type="domain" description="Beta-lactamase-related" evidence="3">
    <location>
        <begin position="68"/>
        <end position="377"/>
    </location>
</feature>
<feature type="signal peptide" evidence="2">
    <location>
        <begin position="1"/>
        <end position="20"/>
    </location>
</feature>
<reference evidence="4 5" key="1">
    <citation type="submission" date="2021-05" db="EMBL/GenBank/DDBJ databases">
        <title>Kineosporia and Streptomyces sp. nov. two new marine actinobacteria isolated from Coral.</title>
        <authorList>
            <person name="Buangrab K."/>
            <person name="Sutthacheep M."/>
            <person name="Yeemin T."/>
            <person name="Harunari E."/>
            <person name="Igarashi Y."/>
            <person name="Kanchanasin P."/>
            <person name="Tanasupawat S."/>
            <person name="Phongsopitanun W."/>
        </authorList>
    </citation>
    <scope>NUCLEOTIDE SEQUENCE [LARGE SCALE GENOMIC DNA]</scope>
    <source>
        <strain evidence="4 5">J2-2</strain>
    </source>
</reference>
<protein>
    <submittedName>
        <fullName evidence="4">Beta-lactamase family protein</fullName>
    </submittedName>
</protein>
<evidence type="ECO:0000256" key="2">
    <source>
        <dbReference type="SAM" id="SignalP"/>
    </source>
</evidence>
<dbReference type="Pfam" id="PF00144">
    <property type="entry name" value="Beta-lactamase"/>
    <property type="match status" value="1"/>
</dbReference>
<dbReference type="PANTHER" id="PTHR46825:SF7">
    <property type="entry name" value="D-ALANYL-D-ALANINE CARBOXYPEPTIDASE"/>
    <property type="match status" value="1"/>
</dbReference>
<dbReference type="RefSeq" id="WP_214157937.1">
    <property type="nucleotide sequence ID" value="NZ_JAHBAY010000009.1"/>
</dbReference>
<keyword evidence="2" id="KW-0732">Signal</keyword>
<gene>
    <name evidence="4" type="ORF">KIH74_21705</name>
</gene>
<dbReference type="InterPro" id="IPR001466">
    <property type="entry name" value="Beta-lactam-related"/>
</dbReference>
<dbReference type="Proteomes" id="UP001197247">
    <property type="component" value="Unassembled WGS sequence"/>
</dbReference>
<organism evidence="4 5">
    <name type="scientific">Kineosporia corallincola</name>
    <dbReference type="NCBI Taxonomy" id="2835133"/>
    <lineage>
        <taxon>Bacteria</taxon>
        <taxon>Bacillati</taxon>
        <taxon>Actinomycetota</taxon>
        <taxon>Actinomycetes</taxon>
        <taxon>Kineosporiales</taxon>
        <taxon>Kineosporiaceae</taxon>
        <taxon>Kineosporia</taxon>
    </lineage>
</organism>